<dbReference type="GO" id="GO:0006508">
    <property type="term" value="P:proteolysis"/>
    <property type="evidence" value="ECO:0007669"/>
    <property type="project" value="UniProtKB-KW"/>
</dbReference>
<evidence type="ECO:0000256" key="1">
    <source>
        <dbReference type="ARBA" id="ARBA00022670"/>
    </source>
</evidence>
<dbReference type="Pfam" id="PF00413">
    <property type="entry name" value="Peptidase_M10"/>
    <property type="match status" value="1"/>
</dbReference>
<protein>
    <submittedName>
        <fullName evidence="7">Metalloendopeptidase</fullName>
        <ecNumber evidence="7">3.4.24.-</ecNumber>
    </submittedName>
</protein>
<evidence type="ECO:0000256" key="4">
    <source>
        <dbReference type="ARBA" id="ARBA00022833"/>
    </source>
</evidence>
<feature type="domain" description="Peptidase M10 metallopeptidase" evidence="6">
    <location>
        <begin position="41"/>
        <end position="93"/>
    </location>
</feature>
<evidence type="ECO:0000256" key="2">
    <source>
        <dbReference type="ARBA" id="ARBA00022723"/>
    </source>
</evidence>
<reference evidence="8" key="1">
    <citation type="journal article" date="2008" name="J. Bacteriol.">
        <title>Genome sequence of the fish pathogen Renibacterium salmoninarum suggests reductive evolution away from an environmental Arthrobacter ancestor.</title>
        <authorList>
            <person name="Wiens G.D."/>
            <person name="Rockey D.D."/>
            <person name="Wu Z."/>
            <person name="Chang J."/>
            <person name="Levy R."/>
            <person name="Crane S."/>
            <person name="Chen D.S."/>
            <person name="Capri G.R."/>
            <person name="Burnett J.R."/>
            <person name="Sudheesh P.S."/>
            <person name="Schipma M.J."/>
            <person name="Burd H."/>
            <person name="Bhattacharyya A."/>
            <person name="Rhodes L.D."/>
            <person name="Kaul R."/>
            <person name="Strom M.S."/>
        </authorList>
    </citation>
    <scope>NUCLEOTIDE SEQUENCE [LARGE SCALE GENOMIC DNA]</scope>
    <source>
        <strain evidence="8">ATCC 33209 / DSM 20767 / JCM 11484 / NBRC 15589 / NCIMB 2235</strain>
    </source>
</reference>
<dbReference type="PANTHER" id="PTHR10201">
    <property type="entry name" value="MATRIX METALLOPROTEINASE"/>
    <property type="match status" value="1"/>
</dbReference>
<keyword evidence="2" id="KW-0479">Metal-binding</keyword>
<dbReference type="GO" id="GO:0008270">
    <property type="term" value="F:zinc ion binding"/>
    <property type="evidence" value="ECO:0007669"/>
    <property type="project" value="InterPro"/>
</dbReference>
<dbReference type="MEROPS" id="M10.002"/>
<dbReference type="STRING" id="288705.RSal33209_0144"/>
<dbReference type="GO" id="GO:0030198">
    <property type="term" value="P:extracellular matrix organization"/>
    <property type="evidence" value="ECO:0007669"/>
    <property type="project" value="TreeGrafter"/>
</dbReference>
<dbReference type="PANTHER" id="PTHR10201:SF323">
    <property type="entry name" value="MATRIX METALLOPROTEINASE-21"/>
    <property type="match status" value="1"/>
</dbReference>
<keyword evidence="1" id="KW-0645">Protease</keyword>
<proteinExistence type="predicted"/>
<keyword evidence="3 7" id="KW-0378">Hydrolase</keyword>
<evidence type="ECO:0000313" key="8">
    <source>
        <dbReference type="Proteomes" id="UP000002007"/>
    </source>
</evidence>
<dbReference type="eggNOG" id="COG5549">
    <property type="taxonomic scope" value="Bacteria"/>
</dbReference>
<keyword evidence="5" id="KW-0482">Metalloprotease</keyword>
<dbReference type="Gene3D" id="3.40.390.10">
    <property type="entry name" value="Collagenase (Catalytic Domain)"/>
    <property type="match status" value="1"/>
</dbReference>
<dbReference type="GO" id="GO:0004222">
    <property type="term" value="F:metalloendopeptidase activity"/>
    <property type="evidence" value="ECO:0007669"/>
    <property type="project" value="InterPro"/>
</dbReference>
<dbReference type="GO" id="GO:0031012">
    <property type="term" value="C:extracellular matrix"/>
    <property type="evidence" value="ECO:0007669"/>
    <property type="project" value="InterPro"/>
</dbReference>
<dbReference type="EC" id="3.4.24.-" evidence="7"/>
<dbReference type="GO" id="GO:0030574">
    <property type="term" value="P:collagen catabolic process"/>
    <property type="evidence" value="ECO:0007669"/>
    <property type="project" value="TreeGrafter"/>
</dbReference>
<dbReference type="HOGENOM" id="CLU_1585169_0_0_11"/>
<dbReference type="InterPro" id="IPR021190">
    <property type="entry name" value="Pept_M10A"/>
</dbReference>
<dbReference type="KEGG" id="rsa:RSal33209_0144"/>
<name>A9WLA4_RENSM</name>
<dbReference type="InterPro" id="IPR024079">
    <property type="entry name" value="MetalloPept_cat_dom_sf"/>
</dbReference>
<dbReference type="RefSeq" id="WP_012243608.1">
    <property type="nucleotide sequence ID" value="NC_010168.1"/>
</dbReference>
<evidence type="ECO:0000259" key="6">
    <source>
        <dbReference type="Pfam" id="PF00413"/>
    </source>
</evidence>
<dbReference type="EMBL" id="CP000910">
    <property type="protein sequence ID" value="ABY21900.1"/>
    <property type="molecule type" value="Genomic_DNA"/>
</dbReference>
<dbReference type="InterPro" id="IPR001818">
    <property type="entry name" value="Pept_M10_metallopeptidase"/>
</dbReference>
<sequence>MSNDSSVSWDGITNWNNSGDLMINVSARLNAAYTSGYSADKREGVAAHEVGHTLGLAHSSTCVLMNPTTPDRTNCGVFTPQQDDVDGVQAIYGSNGVGADSQKPAVMHLSQAQSFKGPEELAPRCRRRRVGQHRLEEFLSERLNPFHRSRAQRQDLAQRWQHHRNGHG</sequence>
<dbReference type="Proteomes" id="UP000002007">
    <property type="component" value="Chromosome"/>
</dbReference>
<dbReference type="SUPFAM" id="SSF55486">
    <property type="entry name" value="Metalloproteases ('zincins'), catalytic domain"/>
    <property type="match status" value="1"/>
</dbReference>
<keyword evidence="4" id="KW-0862">Zinc</keyword>
<evidence type="ECO:0000256" key="5">
    <source>
        <dbReference type="ARBA" id="ARBA00023049"/>
    </source>
</evidence>
<organism evidence="7 8">
    <name type="scientific">Renibacterium salmoninarum (strain ATCC 33209 / DSM 20767 / JCM 11484 / NBRC 15589 / NCIMB 2235)</name>
    <dbReference type="NCBI Taxonomy" id="288705"/>
    <lineage>
        <taxon>Bacteria</taxon>
        <taxon>Bacillati</taxon>
        <taxon>Actinomycetota</taxon>
        <taxon>Actinomycetes</taxon>
        <taxon>Micrococcales</taxon>
        <taxon>Micrococcaceae</taxon>
        <taxon>Renibacterium</taxon>
    </lineage>
</organism>
<dbReference type="PRINTS" id="PR00138">
    <property type="entry name" value="MATRIXIN"/>
</dbReference>
<gene>
    <name evidence="7" type="ordered locus">RSal33209_0144</name>
</gene>
<keyword evidence="8" id="KW-1185">Reference proteome</keyword>
<evidence type="ECO:0000313" key="7">
    <source>
        <dbReference type="EMBL" id="ABY21900.1"/>
    </source>
</evidence>
<dbReference type="AlphaFoldDB" id="A9WLA4"/>
<evidence type="ECO:0000256" key="3">
    <source>
        <dbReference type="ARBA" id="ARBA00022801"/>
    </source>
</evidence>
<accession>A9WLA4</accession>